<dbReference type="AlphaFoldDB" id="A0A3R7P627"/>
<dbReference type="RefSeq" id="WP_106690373.1">
    <property type="nucleotide sequence ID" value="NZ_PXNQ02000002.1"/>
</dbReference>
<organism evidence="1 2">
    <name type="scientific">Paracoccus methylarcula</name>
    <dbReference type="NCBI Taxonomy" id="72022"/>
    <lineage>
        <taxon>Bacteria</taxon>
        <taxon>Pseudomonadati</taxon>
        <taxon>Pseudomonadota</taxon>
        <taxon>Alphaproteobacteria</taxon>
        <taxon>Rhodobacterales</taxon>
        <taxon>Paracoccaceae</taxon>
        <taxon>Paracoccus</taxon>
    </lineage>
</organism>
<dbReference type="Proteomes" id="UP000238137">
    <property type="component" value="Unassembled WGS sequence"/>
</dbReference>
<reference evidence="1" key="1">
    <citation type="submission" date="2018-05" db="EMBL/GenBank/DDBJ databases">
        <title>Reclassification of Methylarcula marina and Methylarcula terricola as Paracoccus methylarcula sp.nov., comb.nov. and Paracoccus terricola comb.nov.</title>
        <authorList>
            <person name="Shmareva M.N."/>
            <person name="Doronina N.V."/>
            <person name="Vasilenko O.V."/>
            <person name="Tarlachkov S.V."/>
            <person name="Trotsenko Y.A."/>
        </authorList>
    </citation>
    <scope>NUCLEOTIDE SEQUENCE [LARGE SCALE GENOMIC DNA]</scope>
    <source>
        <strain evidence="1">VKM B-2159</strain>
    </source>
</reference>
<name>A0A3R7P627_9RHOB</name>
<comment type="caution">
    <text evidence="1">The sequence shown here is derived from an EMBL/GenBank/DDBJ whole genome shotgun (WGS) entry which is preliminary data.</text>
</comment>
<evidence type="ECO:0000313" key="2">
    <source>
        <dbReference type="Proteomes" id="UP000238137"/>
    </source>
</evidence>
<proteinExistence type="predicted"/>
<keyword evidence="2" id="KW-1185">Reference proteome</keyword>
<dbReference type="EMBL" id="PXNQ02000002">
    <property type="protein sequence ID" value="RNF35773.1"/>
    <property type="molecule type" value="Genomic_DNA"/>
</dbReference>
<sequence>MEARKGEKRRLTEGEISMANRVFNGAVNLRKVRVYSSPSRTRGSLVHKHTVDSGIYCPTAQHYSEDFSQTALVDQAAFIHEMAHVWQNQTRQRHTLSHKKYHDYINQVKGSMKAYLKHRGLWRNYRKRPVVFDEVGGPLSSTRKTSPVQMPTRISATQIDGSVAVRELPGAAAEDVVESYMRDYNMPNQKLSGGSDSKTELHRMWTNEYHYNYLLAGSEKIVFAGLTREGQAEMIMDYFILLNGGNPMNPVLRNVLPDHVPKGWQERPPLGFYKKLIPFVTA</sequence>
<evidence type="ECO:0000313" key="1">
    <source>
        <dbReference type="EMBL" id="RNF35773.1"/>
    </source>
</evidence>
<protein>
    <submittedName>
        <fullName evidence="1">Uncharacterized protein</fullName>
    </submittedName>
</protein>
<dbReference type="OrthoDB" id="8686772at2"/>
<gene>
    <name evidence="1" type="ORF">A7A09_005185</name>
</gene>
<accession>A0A3R7P627</accession>